<dbReference type="STRING" id="930990.A0A067MC30"/>
<evidence type="ECO:0000313" key="2">
    <source>
        <dbReference type="EMBL" id="KDQ09427.1"/>
    </source>
</evidence>
<proteinExistence type="predicted"/>
<protein>
    <submittedName>
        <fullName evidence="2">Carbohydrate esterase family 16 protein</fullName>
    </submittedName>
</protein>
<evidence type="ECO:0000256" key="1">
    <source>
        <dbReference type="SAM" id="MobiDB-lite"/>
    </source>
</evidence>
<evidence type="ECO:0000313" key="3">
    <source>
        <dbReference type="Proteomes" id="UP000027195"/>
    </source>
</evidence>
<dbReference type="Proteomes" id="UP000027195">
    <property type="component" value="Unassembled WGS sequence"/>
</dbReference>
<dbReference type="Gene3D" id="3.40.50.1110">
    <property type="entry name" value="SGNH hydrolase"/>
    <property type="match status" value="1"/>
</dbReference>
<dbReference type="OrthoDB" id="1600564at2759"/>
<dbReference type="HOGENOM" id="CLU_015101_4_1_1"/>
<dbReference type="InParanoid" id="A0A067MC30"/>
<gene>
    <name evidence="2" type="ORF">BOTBODRAFT_191061</name>
</gene>
<dbReference type="GO" id="GO:0016788">
    <property type="term" value="F:hydrolase activity, acting on ester bonds"/>
    <property type="evidence" value="ECO:0007669"/>
    <property type="project" value="InterPro"/>
</dbReference>
<name>A0A067MC30_BOTB1</name>
<dbReference type="EMBL" id="KL198078">
    <property type="protein sequence ID" value="KDQ09427.1"/>
    <property type="molecule type" value="Genomic_DNA"/>
</dbReference>
<accession>A0A067MC30</accession>
<dbReference type="SUPFAM" id="SSF52266">
    <property type="entry name" value="SGNH hydrolase"/>
    <property type="match status" value="1"/>
</dbReference>
<dbReference type="InterPro" id="IPR036514">
    <property type="entry name" value="SGNH_hydro_sf"/>
</dbReference>
<keyword evidence="3" id="KW-1185">Reference proteome</keyword>
<feature type="region of interest" description="Disordered" evidence="1">
    <location>
        <begin position="267"/>
        <end position="292"/>
    </location>
</feature>
<dbReference type="Pfam" id="PF00657">
    <property type="entry name" value="Lipase_GDSL"/>
    <property type="match status" value="1"/>
</dbReference>
<reference evidence="3" key="1">
    <citation type="journal article" date="2014" name="Proc. Natl. Acad. Sci. U.S.A.">
        <title>Extensive sampling of basidiomycete genomes demonstrates inadequacy of the white-rot/brown-rot paradigm for wood decay fungi.</title>
        <authorList>
            <person name="Riley R."/>
            <person name="Salamov A.A."/>
            <person name="Brown D.W."/>
            <person name="Nagy L.G."/>
            <person name="Floudas D."/>
            <person name="Held B.W."/>
            <person name="Levasseur A."/>
            <person name="Lombard V."/>
            <person name="Morin E."/>
            <person name="Otillar R."/>
            <person name="Lindquist E.A."/>
            <person name="Sun H."/>
            <person name="LaButti K.M."/>
            <person name="Schmutz J."/>
            <person name="Jabbour D."/>
            <person name="Luo H."/>
            <person name="Baker S.E."/>
            <person name="Pisabarro A.G."/>
            <person name="Walton J.D."/>
            <person name="Blanchette R.A."/>
            <person name="Henrissat B."/>
            <person name="Martin F."/>
            <person name="Cullen D."/>
            <person name="Hibbett D.S."/>
            <person name="Grigoriev I.V."/>
        </authorList>
    </citation>
    <scope>NUCLEOTIDE SEQUENCE [LARGE SCALE GENOMIC DNA]</scope>
    <source>
        <strain evidence="3">FD-172 SS1</strain>
    </source>
</reference>
<organism evidence="2 3">
    <name type="scientific">Botryobasidium botryosum (strain FD-172 SS1)</name>
    <dbReference type="NCBI Taxonomy" id="930990"/>
    <lineage>
        <taxon>Eukaryota</taxon>
        <taxon>Fungi</taxon>
        <taxon>Dikarya</taxon>
        <taxon>Basidiomycota</taxon>
        <taxon>Agaricomycotina</taxon>
        <taxon>Agaricomycetes</taxon>
        <taxon>Cantharellales</taxon>
        <taxon>Botryobasidiaceae</taxon>
        <taxon>Botryobasidium</taxon>
    </lineage>
</organism>
<dbReference type="AlphaFoldDB" id="A0A067MC30"/>
<feature type="compositionally biased region" description="Low complexity" evidence="1">
    <location>
        <begin position="272"/>
        <end position="281"/>
    </location>
</feature>
<sequence>MPVVRSKAFQVTPSWPGFSGLRYVFIFGDSYSDIGYRANKPHPTDRQPLGVKFPGTPLTEEGKPNWVGYLARKYNRSPLLVFDYAVQGDTVDGVVVQAEKVFFPIVGARPTWARWTGDDSLFITWVGINDIAHGHPLQSSMDKLFAVQELHYEAGGRNFLFVDVPPIHRTPSVPEHGDGALQYQQWNNIYTTHIENFAASHPNASVFLFSSWDSFNRALDNPSAHGLDPLEVRKGFGKVWVDQLHPGTALHRVLARDMTRFLEGIRGHGSHSHGAGSAAGARHGRAEPRATKIRIHEPQRESRWSRCSVQ</sequence>
<dbReference type="InterPro" id="IPR001087">
    <property type="entry name" value="GDSL"/>
</dbReference>